<name>A0ABY2SVP6_9BACI</name>
<sequence>MNIHMFRLLKSKLKERFKMTKNTTLHKLFDVPDNTILNPEDISKLLNMHVESVRRWCRQGKLASYSFGNKYVITGSDFKQFMRNSKVKLKWEQLLNE</sequence>
<evidence type="ECO:0000259" key="1">
    <source>
        <dbReference type="Pfam" id="PF12728"/>
    </source>
</evidence>
<evidence type="ECO:0000313" key="3">
    <source>
        <dbReference type="Proteomes" id="UP000308330"/>
    </source>
</evidence>
<evidence type="ECO:0000313" key="2">
    <source>
        <dbReference type="EMBL" id="TKI47380.1"/>
    </source>
</evidence>
<feature type="domain" description="Helix-turn-helix" evidence="1">
    <location>
        <begin position="37"/>
        <end position="84"/>
    </location>
</feature>
<dbReference type="InterPro" id="IPR041657">
    <property type="entry name" value="HTH_17"/>
</dbReference>
<reference evidence="2 3" key="1">
    <citation type="submission" date="2019-04" db="EMBL/GenBank/DDBJ databases">
        <title>Lysinibacillus genome sequencing.</title>
        <authorList>
            <person name="Dunlap C."/>
        </authorList>
    </citation>
    <scope>NUCLEOTIDE SEQUENCE [LARGE SCALE GENOMIC DNA]</scope>
    <source>
        <strain evidence="2 3">KCTC 33042</strain>
    </source>
</reference>
<dbReference type="InterPro" id="IPR009061">
    <property type="entry name" value="DNA-bd_dom_put_sf"/>
</dbReference>
<dbReference type="EMBL" id="SZPT01000002">
    <property type="protein sequence ID" value="TKI47380.1"/>
    <property type="molecule type" value="Genomic_DNA"/>
</dbReference>
<dbReference type="Proteomes" id="UP000308330">
    <property type="component" value="Unassembled WGS sequence"/>
</dbReference>
<gene>
    <name evidence="2" type="ORF">FC748_06840</name>
</gene>
<dbReference type="SUPFAM" id="SSF46955">
    <property type="entry name" value="Putative DNA-binding domain"/>
    <property type="match status" value="1"/>
</dbReference>
<proteinExistence type="predicted"/>
<keyword evidence="3" id="KW-1185">Reference proteome</keyword>
<organism evidence="2 3">
    <name type="scientific">Lysinibacillus tabacifolii</name>
    <dbReference type="NCBI Taxonomy" id="1173107"/>
    <lineage>
        <taxon>Bacteria</taxon>
        <taxon>Bacillati</taxon>
        <taxon>Bacillota</taxon>
        <taxon>Bacilli</taxon>
        <taxon>Bacillales</taxon>
        <taxon>Bacillaceae</taxon>
        <taxon>Lysinibacillus</taxon>
    </lineage>
</organism>
<accession>A0ABY2SVP6</accession>
<dbReference type="Pfam" id="PF12728">
    <property type="entry name" value="HTH_17"/>
    <property type="match status" value="1"/>
</dbReference>
<protein>
    <submittedName>
        <fullName evidence="2">Helix-turn-helix domain-containing protein</fullName>
    </submittedName>
</protein>
<comment type="caution">
    <text evidence="2">The sequence shown here is derived from an EMBL/GenBank/DDBJ whole genome shotgun (WGS) entry which is preliminary data.</text>
</comment>